<dbReference type="PRINTS" id="PR00347">
    <property type="entry name" value="THAUMATIN"/>
</dbReference>
<comment type="caution">
    <text evidence="3">The sequence shown here is derived from an EMBL/GenBank/DDBJ whole genome shotgun (WGS) entry which is preliminary data.</text>
</comment>
<accession>A0AAN9PI70</accession>
<dbReference type="Gene3D" id="2.60.110.10">
    <property type="entry name" value="Thaumatin"/>
    <property type="match status" value="1"/>
</dbReference>
<keyword evidence="4" id="KW-1185">Reference proteome</keyword>
<dbReference type="Proteomes" id="UP001359559">
    <property type="component" value="Unassembled WGS sequence"/>
</dbReference>
<dbReference type="SMART" id="SM00205">
    <property type="entry name" value="THN"/>
    <property type="match status" value="1"/>
</dbReference>
<sequence length="139" mass="15319">MRAKGAYSVTFTFKNNCPFTVWPATLTGGSKPQLSTTGFELPSKSSFSLTVPDGWSGRFWGRSQCFKEPTGKFTCEVADCGSEQISCNGEGEIPPASLVELTLSSNTNDQDFCDISLVDGIDTRRGYWRVQHHYLPCQC</sequence>
<reference evidence="3 4" key="1">
    <citation type="submission" date="2024-01" db="EMBL/GenBank/DDBJ databases">
        <title>The genomes of 5 underutilized Papilionoideae crops provide insights into root nodulation and disease resistance.</title>
        <authorList>
            <person name="Yuan L."/>
        </authorList>
    </citation>
    <scope>NUCLEOTIDE SEQUENCE [LARGE SCALE GENOMIC DNA]</scope>
    <source>
        <strain evidence="3">LY-2023</strain>
        <tissue evidence="3">Leaf</tissue>
    </source>
</reference>
<gene>
    <name evidence="3" type="ORF">RJT34_11163</name>
</gene>
<feature type="disulfide bond" evidence="2">
    <location>
        <begin position="65"/>
        <end position="75"/>
    </location>
</feature>
<evidence type="ECO:0000256" key="1">
    <source>
        <dbReference type="ARBA" id="ARBA00010607"/>
    </source>
</evidence>
<dbReference type="PANTHER" id="PTHR31048">
    <property type="entry name" value="OS03G0233200 PROTEIN"/>
    <property type="match status" value="1"/>
</dbReference>
<dbReference type="InterPro" id="IPR037176">
    <property type="entry name" value="Osmotin/thaumatin-like_sf"/>
</dbReference>
<dbReference type="Pfam" id="PF00314">
    <property type="entry name" value="Thaumatin"/>
    <property type="match status" value="1"/>
</dbReference>
<organism evidence="3 4">
    <name type="scientific">Clitoria ternatea</name>
    <name type="common">Butterfly pea</name>
    <dbReference type="NCBI Taxonomy" id="43366"/>
    <lineage>
        <taxon>Eukaryota</taxon>
        <taxon>Viridiplantae</taxon>
        <taxon>Streptophyta</taxon>
        <taxon>Embryophyta</taxon>
        <taxon>Tracheophyta</taxon>
        <taxon>Spermatophyta</taxon>
        <taxon>Magnoliopsida</taxon>
        <taxon>eudicotyledons</taxon>
        <taxon>Gunneridae</taxon>
        <taxon>Pentapetalae</taxon>
        <taxon>rosids</taxon>
        <taxon>fabids</taxon>
        <taxon>Fabales</taxon>
        <taxon>Fabaceae</taxon>
        <taxon>Papilionoideae</taxon>
        <taxon>50 kb inversion clade</taxon>
        <taxon>NPAAA clade</taxon>
        <taxon>indigoferoid/millettioid clade</taxon>
        <taxon>Phaseoleae</taxon>
        <taxon>Clitoria</taxon>
    </lineage>
</organism>
<keyword evidence="2" id="KW-1015">Disulfide bond</keyword>
<dbReference type="PROSITE" id="PS51367">
    <property type="entry name" value="THAUMATIN_2"/>
    <property type="match status" value="1"/>
</dbReference>
<evidence type="ECO:0000313" key="3">
    <source>
        <dbReference type="EMBL" id="KAK7300320.1"/>
    </source>
</evidence>
<name>A0AAN9PI70_CLITE</name>
<evidence type="ECO:0000313" key="4">
    <source>
        <dbReference type="Proteomes" id="UP001359559"/>
    </source>
</evidence>
<feature type="disulfide bond" evidence="2">
    <location>
        <begin position="80"/>
        <end position="87"/>
    </location>
</feature>
<dbReference type="InterPro" id="IPR001938">
    <property type="entry name" value="Thaumatin"/>
</dbReference>
<dbReference type="SUPFAM" id="SSF49870">
    <property type="entry name" value="Osmotin, thaumatin-like protein"/>
    <property type="match status" value="1"/>
</dbReference>
<dbReference type="AlphaFoldDB" id="A0AAN9PI70"/>
<evidence type="ECO:0000256" key="2">
    <source>
        <dbReference type="PIRSR" id="PIRSR002703-1"/>
    </source>
</evidence>
<dbReference type="PIRSF" id="PIRSF002703">
    <property type="entry name" value="Thaumatin"/>
    <property type="match status" value="1"/>
</dbReference>
<proteinExistence type="inferred from homology"/>
<protein>
    <submittedName>
        <fullName evidence="3">Uncharacterized protein</fullName>
    </submittedName>
</protein>
<dbReference type="EMBL" id="JAYKXN010000003">
    <property type="protein sequence ID" value="KAK7300320.1"/>
    <property type="molecule type" value="Genomic_DNA"/>
</dbReference>
<comment type="similarity">
    <text evidence="1">Belongs to the thaumatin family.</text>
</comment>